<dbReference type="Pfam" id="PF13440">
    <property type="entry name" value="Polysacc_synt_3"/>
    <property type="match status" value="1"/>
</dbReference>
<accession>A0ABS1LN78</accession>
<feature type="transmembrane region" description="Helical" evidence="8">
    <location>
        <begin position="290"/>
        <end position="309"/>
    </location>
</feature>
<feature type="transmembrane region" description="Helical" evidence="8">
    <location>
        <begin position="15"/>
        <end position="39"/>
    </location>
</feature>
<dbReference type="EMBL" id="JABBYC010000030">
    <property type="protein sequence ID" value="MBL0887539.1"/>
    <property type="molecule type" value="Genomic_DNA"/>
</dbReference>
<feature type="region of interest" description="Disordered" evidence="7">
    <location>
        <begin position="486"/>
        <end position="505"/>
    </location>
</feature>
<keyword evidence="5 8" id="KW-1133">Transmembrane helix</keyword>
<organism evidence="9 10">
    <name type="scientific">Myceligenerans indicum</name>
    <dbReference type="NCBI Taxonomy" id="2593663"/>
    <lineage>
        <taxon>Bacteria</taxon>
        <taxon>Bacillati</taxon>
        <taxon>Actinomycetota</taxon>
        <taxon>Actinomycetes</taxon>
        <taxon>Micrococcales</taxon>
        <taxon>Promicromonosporaceae</taxon>
        <taxon>Myceligenerans</taxon>
    </lineage>
</organism>
<keyword evidence="6 8" id="KW-0472">Membrane</keyword>
<evidence type="ECO:0000256" key="1">
    <source>
        <dbReference type="ARBA" id="ARBA00004651"/>
    </source>
</evidence>
<proteinExistence type="inferred from homology"/>
<name>A0ABS1LN78_9MICO</name>
<feature type="transmembrane region" description="Helical" evidence="8">
    <location>
        <begin position="144"/>
        <end position="167"/>
    </location>
</feature>
<feature type="transmembrane region" description="Helical" evidence="8">
    <location>
        <begin position="179"/>
        <end position="198"/>
    </location>
</feature>
<feature type="transmembrane region" description="Helical" evidence="8">
    <location>
        <begin position="420"/>
        <end position="438"/>
    </location>
</feature>
<feature type="transmembrane region" description="Helical" evidence="8">
    <location>
        <begin position="362"/>
        <end position="383"/>
    </location>
</feature>
<feature type="transmembrane region" description="Helical" evidence="8">
    <location>
        <begin position="389"/>
        <end position="408"/>
    </location>
</feature>
<feature type="compositionally biased region" description="Basic and acidic residues" evidence="7">
    <location>
        <begin position="492"/>
        <end position="505"/>
    </location>
</feature>
<keyword evidence="10" id="KW-1185">Reference proteome</keyword>
<comment type="caution">
    <text evidence="9">The sequence shown here is derived from an EMBL/GenBank/DDBJ whole genome shotgun (WGS) entry which is preliminary data.</text>
</comment>
<protein>
    <submittedName>
        <fullName evidence="9">Oligosaccharide flippase family protein</fullName>
    </submittedName>
</protein>
<evidence type="ECO:0000313" key="9">
    <source>
        <dbReference type="EMBL" id="MBL0887539.1"/>
    </source>
</evidence>
<keyword evidence="3" id="KW-1003">Cell membrane</keyword>
<evidence type="ECO:0000256" key="5">
    <source>
        <dbReference type="ARBA" id="ARBA00022989"/>
    </source>
</evidence>
<evidence type="ECO:0000256" key="7">
    <source>
        <dbReference type="SAM" id="MobiDB-lite"/>
    </source>
</evidence>
<feature type="transmembrane region" description="Helical" evidence="8">
    <location>
        <begin position="444"/>
        <end position="464"/>
    </location>
</feature>
<dbReference type="PANTHER" id="PTHR30250">
    <property type="entry name" value="PST FAMILY PREDICTED COLANIC ACID TRANSPORTER"/>
    <property type="match status" value="1"/>
</dbReference>
<dbReference type="RefSeq" id="WP_201848743.1">
    <property type="nucleotide sequence ID" value="NZ_JABBYC010000030.1"/>
</dbReference>
<keyword evidence="4 8" id="KW-0812">Transmembrane</keyword>
<evidence type="ECO:0000256" key="4">
    <source>
        <dbReference type="ARBA" id="ARBA00022692"/>
    </source>
</evidence>
<feature type="transmembrane region" description="Helical" evidence="8">
    <location>
        <begin position="82"/>
        <end position="102"/>
    </location>
</feature>
<dbReference type="InterPro" id="IPR050833">
    <property type="entry name" value="Poly_Biosynth_Transport"/>
</dbReference>
<evidence type="ECO:0000256" key="6">
    <source>
        <dbReference type="ARBA" id="ARBA00023136"/>
    </source>
</evidence>
<evidence type="ECO:0000256" key="8">
    <source>
        <dbReference type="SAM" id="Phobius"/>
    </source>
</evidence>
<feature type="transmembrane region" description="Helical" evidence="8">
    <location>
        <begin position="321"/>
        <end position="341"/>
    </location>
</feature>
<dbReference type="Proteomes" id="UP000675409">
    <property type="component" value="Unassembled WGS sequence"/>
</dbReference>
<feature type="transmembrane region" description="Helical" evidence="8">
    <location>
        <begin position="114"/>
        <end position="132"/>
    </location>
</feature>
<reference evidence="9 10" key="1">
    <citation type="journal article" date="2021" name="Arch. Microbiol.">
        <title>Myceligenerans indicum sp. nov., an actinobacterium isolated from mangrove sediment of Sundarbans, India.</title>
        <authorList>
            <person name="Asha K."/>
            <person name="Bhadury P."/>
        </authorList>
    </citation>
    <scope>NUCLEOTIDE SEQUENCE [LARGE SCALE GENOMIC DNA]</scope>
    <source>
        <strain evidence="9 10">I2</strain>
    </source>
</reference>
<dbReference type="PANTHER" id="PTHR30250:SF10">
    <property type="entry name" value="LIPOPOLYSACCHARIDE BIOSYNTHESIS PROTEIN WZXC"/>
    <property type="match status" value="1"/>
</dbReference>
<comment type="subcellular location">
    <subcellularLocation>
        <location evidence="1">Cell membrane</location>
        <topology evidence="1">Multi-pass membrane protein</topology>
    </subcellularLocation>
</comment>
<evidence type="ECO:0000256" key="2">
    <source>
        <dbReference type="ARBA" id="ARBA00007430"/>
    </source>
</evidence>
<sequence>MTQASLARIGARGGAVTLLGQVLMVAVRMGALIVLARLIDPGTFGLVAIVAAISTFAVSVVLFGLPMAVAQAETLSRPAKSTLFLVNVGLGLLLGAALFLSGGWLARAYGDERLVGVAHWLALIPVLIGLATQSRAQLMRSLRFTTLFFAEVVALVVGTGAAVFLAVRGAGLEAVLTQQLAPVALQVVLVVVGGRWLPGRPGALAEVRSLLAVGLRILGMNVLKNGSRQVIVPVMGLSVPAAALGNFDRAQQLIVTPINLTVDRMQQVVVPVLSKLRGRPARMRAYAQRALLLGAYGTATVFLLLAVLGRPLVRVVLGPGWETAGVVIQILALGATCRVLGQTMQWIFIAAGATRQGLRFNLWTQPLVVAVSLAGLPFGVLGVAVMNSVAWALFWPVATVAAARAAGFPAGSFFVGPARAICLFGIPVAAVAALPLLLGLSDGVTVVLGLVLGGCAGALSRLLFRTVRSDLDALVSTARLALARRTSPASARPERTHGANLHERD</sequence>
<gene>
    <name evidence="9" type="ORF">HGK34_14820</name>
</gene>
<evidence type="ECO:0000256" key="3">
    <source>
        <dbReference type="ARBA" id="ARBA00022475"/>
    </source>
</evidence>
<comment type="similarity">
    <text evidence="2">Belongs to the polysaccharide synthase family.</text>
</comment>
<evidence type="ECO:0000313" key="10">
    <source>
        <dbReference type="Proteomes" id="UP000675409"/>
    </source>
</evidence>
<feature type="transmembrane region" description="Helical" evidence="8">
    <location>
        <begin position="45"/>
        <end position="70"/>
    </location>
</feature>